<gene>
    <name evidence="1" type="ORF">TL10_23445</name>
</gene>
<comment type="caution">
    <text evidence="1">The sequence shown here is derived from an EMBL/GenBank/DDBJ whole genome shotgun (WGS) entry which is preliminary data.</text>
</comment>
<name>A0A0D1IZE0_9MYCO</name>
<sequence>MTALMTTAIDETVFRYVRPLRGDEHGDLLGIWFGHDILFLTRRTPGWALLDAHNQVWGWHRRESAWATATAAFDCFIADPVLRDRLAADGFHVIADHGPLLEEFIRANPSYGLPPLASGPTGRPSEPILPNWGHLLDLAQHAVRGADGRYGVSVVEDLLLADSRGFTRPAVFDPSVMRRWLASEDAPAALSAMRAAAGRQNSPRTASEAFALLDPAGCSSSPGQDHVLDVHLSDACGDGDWLIGTCGRCWHPIVEHEHPDLTVTTWSLFSDLR</sequence>
<evidence type="ECO:0000313" key="2">
    <source>
        <dbReference type="Proteomes" id="UP000032221"/>
    </source>
</evidence>
<evidence type="ECO:0000313" key="1">
    <source>
        <dbReference type="EMBL" id="KIU14623.1"/>
    </source>
</evidence>
<proteinExistence type="predicted"/>
<dbReference type="AlphaFoldDB" id="A0A0D1IZE0"/>
<organism evidence="1 2">
    <name type="scientific">Mycolicibacterium llatzerense</name>
    <dbReference type="NCBI Taxonomy" id="280871"/>
    <lineage>
        <taxon>Bacteria</taxon>
        <taxon>Bacillati</taxon>
        <taxon>Actinomycetota</taxon>
        <taxon>Actinomycetes</taxon>
        <taxon>Mycobacteriales</taxon>
        <taxon>Mycobacteriaceae</taxon>
        <taxon>Mycolicibacterium</taxon>
    </lineage>
</organism>
<reference evidence="1 2" key="1">
    <citation type="submission" date="2015-01" db="EMBL/GenBank/DDBJ databases">
        <title>Genome sequence of Mycobacterium llatzerense and Mycobacterium immunogenum recovered from brain abscess.</title>
        <authorList>
            <person name="Greninger A.L."/>
            <person name="Langelier C."/>
            <person name="Cunningham G."/>
            <person name="Chiu C.Y."/>
            <person name="Miller S."/>
        </authorList>
    </citation>
    <scope>NUCLEOTIDE SEQUENCE [LARGE SCALE GENOMIC DNA]</scope>
    <source>
        <strain evidence="1 2">CLUC14</strain>
    </source>
</reference>
<accession>A0A0D1IZE0</accession>
<dbReference type="PATRIC" id="fig|280871.6.peg.4851"/>
<protein>
    <submittedName>
        <fullName evidence="1">Uncharacterized protein</fullName>
    </submittedName>
</protein>
<dbReference type="RefSeq" id="WP_043987562.1">
    <property type="nucleotide sequence ID" value="NZ_JXST01000040.1"/>
</dbReference>
<dbReference type="Proteomes" id="UP000032221">
    <property type="component" value="Unassembled WGS sequence"/>
</dbReference>
<dbReference type="EMBL" id="JXST01000040">
    <property type="protein sequence ID" value="KIU14623.1"/>
    <property type="molecule type" value="Genomic_DNA"/>
</dbReference>
<keyword evidence="2" id="KW-1185">Reference proteome</keyword>
<dbReference type="OrthoDB" id="3520350at2"/>